<protein>
    <submittedName>
        <fullName evidence="3">DUF5819 family protein</fullName>
    </submittedName>
</protein>
<dbReference type="Proteomes" id="UP001164506">
    <property type="component" value="Chromosome"/>
</dbReference>
<feature type="region of interest" description="Disordered" evidence="1">
    <location>
        <begin position="1"/>
        <end position="65"/>
    </location>
</feature>
<evidence type="ECO:0000313" key="4">
    <source>
        <dbReference type="Proteomes" id="UP001164506"/>
    </source>
</evidence>
<feature type="compositionally biased region" description="Basic and acidic residues" evidence="1">
    <location>
        <begin position="1"/>
        <end position="21"/>
    </location>
</feature>
<sequence length="294" mass="32196">MDAYVEKDAVEVSDDGRRPPEDPPVTPREAPDHGAPDHEAPEGPADGEASGRPADTEASGGSAGTTGPGTGIMALSMPYQVVVAVALAVAGVFACVHLAMVFLHVAPSNTLTKRHGEAVGDWIYPEFEQNWKLFAPNPLQMNISLEVRAELATADGGLRTTGWIDLTAQDIEAIRHNPMPSHAQQNQLRRAVDFYLNTHTDDGRPNGSRSTFSEQYMRRLAMQRLYALEGSDGRALGPDTRRIQIRTVTRPVPAARWSDEKARTNPGYREFPWWTITETDRSVGDRASRTEAGR</sequence>
<keyword evidence="2" id="KW-1133">Transmembrane helix</keyword>
<dbReference type="InterPro" id="IPR043857">
    <property type="entry name" value="DUF5819"/>
</dbReference>
<dbReference type="Pfam" id="PF19136">
    <property type="entry name" value="DUF5819"/>
    <property type="match status" value="1"/>
</dbReference>
<keyword evidence="2" id="KW-0812">Transmembrane</keyword>
<keyword evidence="2" id="KW-0472">Membrane</keyword>
<evidence type="ECO:0000256" key="2">
    <source>
        <dbReference type="SAM" id="Phobius"/>
    </source>
</evidence>
<keyword evidence="4" id="KW-1185">Reference proteome</keyword>
<accession>A0ABY6QYV4</accession>
<dbReference type="RefSeq" id="WP_267259175.1">
    <property type="nucleotide sequence ID" value="NZ_CP084204.1"/>
</dbReference>
<evidence type="ECO:0000256" key="1">
    <source>
        <dbReference type="SAM" id="MobiDB-lite"/>
    </source>
</evidence>
<name>A0ABY6QYV4_9ACTN</name>
<reference evidence="3" key="1">
    <citation type="submission" date="2021-09" db="EMBL/GenBank/DDBJ databases">
        <title>Complete genome sequence and metabolic characterization of Streptomyces tanashiensis DSM 731 the producer of antibacterial Kalafungin and diverse secondary metabolites.</title>
        <authorList>
            <person name="Abbasi M.N."/>
            <person name="Anwar M.N."/>
            <person name="Alam K."/>
            <person name="Shoaib M."/>
            <person name="Lin Z."/>
            <person name="Hayat M."/>
            <person name="Ali M.I."/>
            <person name="Malik H.M.T."/>
            <person name="Ahmed I."/>
            <person name="Li A."/>
            <person name="Hailong Wang H."/>
            <person name="Zhang Y."/>
        </authorList>
    </citation>
    <scope>NUCLEOTIDE SEQUENCE</scope>
    <source>
        <strain evidence="3">Kala</strain>
    </source>
</reference>
<proteinExistence type="predicted"/>
<gene>
    <name evidence="3" type="ORF">LDH80_20575</name>
</gene>
<dbReference type="EMBL" id="CP084204">
    <property type="protein sequence ID" value="UZX22973.1"/>
    <property type="molecule type" value="Genomic_DNA"/>
</dbReference>
<feature type="transmembrane region" description="Helical" evidence="2">
    <location>
        <begin position="81"/>
        <end position="105"/>
    </location>
</feature>
<feature type="compositionally biased region" description="Basic and acidic residues" evidence="1">
    <location>
        <begin position="29"/>
        <end position="41"/>
    </location>
</feature>
<evidence type="ECO:0000313" key="3">
    <source>
        <dbReference type="EMBL" id="UZX22973.1"/>
    </source>
</evidence>
<dbReference type="GeneID" id="95601883"/>
<organism evidence="3 4">
    <name type="scientific">Streptomyces tanashiensis</name>
    <dbReference type="NCBI Taxonomy" id="67367"/>
    <lineage>
        <taxon>Bacteria</taxon>
        <taxon>Bacillati</taxon>
        <taxon>Actinomycetota</taxon>
        <taxon>Actinomycetes</taxon>
        <taxon>Kitasatosporales</taxon>
        <taxon>Streptomycetaceae</taxon>
        <taxon>Streptomyces</taxon>
    </lineage>
</organism>